<dbReference type="EMBL" id="JAANHZ010000150">
    <property type="protein sequence ID" value="KAG5314774.1"/>
    <property type="molecule type" value="Genomic_DNA"/>
</dbReference>
<dbReference type="GO" id="GO:0005737">
    <property type="term" value="C:cytoplasm"/>
    <property type="evidence" value="ECO:0007669"/>
    <property type="project" value="TreeGrafter"/>
</dbReference>
<sequence length="247" mass="28290">MPSMWVFGYGSLIWKADFPYEKKLVGYIKGYIRRFYQKSTDHRGVPNRVGKMQLLSLSSTIHLHLYIFFLQPGRVVTLLASTNPDDQVWGLAYKISSENIENVVNHLDFREKGGYIKKTVLFYPCDFFKSTQSDSNTNVSLNDLSRMTFSTTSLSTVLDEAPFYLTIYIGEEDNPNFAGMENIDTIARHIIVSRGISGSNIEYLYKLASAMRTIAPGVQDEHLFALEKAVKELEQQTEESWEFDQFS</sequence>
<evidence type="ECO:0000256" key="2">
    <source>
        <dbReference type="ARBA" id="ARBA00012344"/>
    </source>
</evidence>
<comment type="similarity">
    <text evidence="1">Belongs to the gamma-glutamylcyclotransferase family. ChaC subfamily.</text>
</comment>
<dbReference type="PANTHER" id="PTHR12192">
    <property type="entry name" value="CATION TRANSPORT PROTEIN CHAC-RELATED"/>
    <property type="match status" value="1"/>
</dbReference>
<protein>
    <recommendedName>
        <fullName evidence="2">glutathione-specific gamma-glutamylcyclotransferase</fullName>
        <ecNumber evidence="2">4.3.2.7</ecNumber>
    </recommendedName>
    <alternativeName>
        <fullName evidence="4">Cation transport regulator-like protein 2</fullName>
    </alternativeName>
</protein>
<keyword evidence="7" id="KW-0808">Transferase</keyword>
<dbReference type="InterPro" id="IPR036568">
    <property type="entry name" value="GGCT-like_sf"/>
</dbReference>
<accession>A0A836E868</accession>
<dbReference type="SUPFAM" id="SSF110857">
    <property type="entry name" value="Gamma-glutamyl cyclotransferase-like"/>
    <property type="match status" value="1"/>
</dbReference>
<keyword evidence="8" id="KW-1185">Reference proteome</keyword>
<proteinExistence type="inferred from homology"/>
<dbReference type="GO" id="GO:0006751">
    <property type="term" value="P:glutathione catabolic process"/>
    <property type="evidence" value="ECO:0007669"/>
    <property type="project" value="InterPro"/>
</dbReference>
<keyword evidence="3" id="KW-0456">Lyase</keyword>
<gene>
    <name evidence="7" type="primary">Chac1_0</name>
    <name evidence="7" type="ORF">G6Z75_0013657</name>
</gene>
<evidence type="ECO:0000313" key="7">
    <source>
        <dbReference type="EMBL" id="KAG5314774.1"/>
    </source>
</evidence>
<evidence type="ECO:0000256" key="4">
    <source>
        <dbReference type="ARBA" id="ARBA00043195"/>
    </source>
</evidence>
<dbReference type="GO" id="GO:0016740">
    <property type="term" value="F:transferase activity"/>
    <property type="evidence" value="ECO:0007669"/>
    <property type="project" value="UniProtKB-KW"/>
</dbReference>
<comment type="function">
    <text evidence="5">Catalyzes the cleavage of glutathione into 5-oxo-L-proline and a Cys-Gly dipeptide. Acts specifically on glutathione, but not on other gamma-glutamyl peptides.</text>
</comment>
<dbReference type="GO" id="GO:0061928">
    <property type="term" value="F:glutathione specific gamma-glutamylcyclotransferase activity"/>
    <property type="evidence" value="ECO:0007669"/>
    <property type="project" value="UniProtKB-EC"/>
</dbReference>
<evidence type="ECO:0000256" key="6">
    <source>
        <dbReference type="ARBA" id="ARBA00048073"/>
    </source>
</evidence>
<evidence type="ECO:0000256" key="5">
    <source>
        <dbReference type="ARBA" id="ARBA00045227"/>
    </source>
</evidence>
<dbReference type="PANTHER" id="PTHR12192:SF2">
    <property type="entry name" value="GLUTATHIONE-SPECIFIC GAMMA-GLUTAMYLCYCLOTRANSFERASE 2"/>
    <property type="match status" value="1"/>
</dbReference>
<evidence type="ECO:0000313" key="8">
    <source>
        <dbReference type="Proteomes" id="UP000667349"/>
    </source>
</evidence>
<organism evidence="7 8">
    <name type="scientific">Acromyrmex insinuator</name>
    <dbReference type="NCBI Taxonomy" id="230686"/>
    <lineage>
        <taxon>Eukaryota</taxon>
        <taxon>Metazoa</taxon>
        <taxon>Ecdysozoa</taxon>
        <taxon>Arthropoda</taxon>
        <taxon>Hexapoda</taxon>
        <taxon>Insecta</taxon>
        <taxon>Pterygota</taxon>
        <taxon>Neoptera</taxon>
        <taxon>Endopterygota</taxon>
        <taxon>Hymenoptera</taxon>
        <taxon>Apocrita</taxon>
        <taxon>Aculeata</taxon>
        <taxon>Formicoidea</taxon>
        <taxon>Formicidae</taxon>
        <taxon>Myrmicinae</taxon>
        <taxon>Acromyrmex</taxon>
    </lineage>
</organism>
<feature type="non-terminal residue" evidence="7">
    <location>
        <position position="1"/>
    </location>
</feature>
<dbReference type="InterPro" id="IPR013024">
    <property type="entry name" value="GGCT-like"/>
</dbReference>
<dbReference type="Pfam" id="PF04752">
    <property type="entry name" value="ChaC"/>
    <property type="match status" value="2"/>
</dbReference>
<dbReference type="Gene3D" id="3.10.490.10">
    <property type="entry name" value="Gamma-glutamyl cyclotransferase-like"/>
    <property type="match status" value="1"/>
</dbReference>
<name>A0A836E868_9HYME</name>
<comment type="caution">
    <text evidence="7">The sequence shown here is derived from an EMBL/GenBank/DDBJ whole genome shotgun (WGS) entry which is preliminary data.</text>
</comment>
<evidence type="ECO:0000256" key="1">
    <source>
        <dbReference type="ARBA" id="ARBA00009662"/>
    </source>
</evidence>
<dbReference type="Proteomes" id="UP000667349">
    <property type="component" value="Unassembled WGS sequence"/>
</dbReference>
<dbReference type="InterPro" id="IPR006840">
    <property type="entry name" value="ChaC"/>
</dbReference>
<dbReference type="EC" id="4.3.2.7" evidence="2"/>
<dbReference type="AlphaFoldDB" id="A0A836E868"/>
<feature type="non-terminal residue" evidence="7">
    <location>
        <position position="247"/>
    </location>
</feature>
<evidence type="ECO:0000256" key="3">
    <source>
        <dbReference type="ARBA" id="ARBA00023239"/>
    </source>
</evidence>
<comment type="catalytic activity">
    <reaction evidence="6">
        <text>glutathione = L-cysteinylglycine + 5-oxo-L-proline</text>
        <dbReference type="Rhea" id="RHEA:47724"/>
        <dbReference type="ChEBI" id="CHEBI:57925"/>
        <dbReference type="ChEBI" id="CHEBI:58402"/>
        <dbReference type="ChEBI" id="CHEBI:61694"/>
        <dbReference type="EC" id="4.3.2.7"/>
    </reaction>
</comment>
<dbReference type="CDD" id="cd06661">
    <property type="entry name" value="GGCT_like"/>
    <property type="match status" value="1"/>
</dbReference>
<reference evidence="7" key="1">
    <citation type="submission" date="2020-02" db="EMBL/GenBank/DDBJ databases">
        <title>Relaxed selection underlies rapid genomic changes in the transitions from sociality to social parasitism in ants.</title>
        <authorList>
            <person name="Bi X."/>
        </authorList>
    </citation>
    <scope>NUCLEOTIDE SEQUENCE</scope>
    <source>
        <strain evidence="7">BGI-DK2013a</strain>
        <tissue evidence="7">Whole body</tissue>
    </source>
</reference>